<gene>
    <name evidence="9" type="ORF">IC621_16830</name>
</gene>
<dbReference type="Proteomes" id="UP000626844">
    <property type="component" value="Unassembled WGS sequence"/>
</dbReference>
<dbReference type="InterPro" id="IPR035906">
    <property type="entry name" value="MetI-like_sf"/>
</dbReference>
<accession>A0A926NID3</accession>
<feature type="domain" description="ABC transmembrane type-1" evidence="8">
    <location>
        <begin position="69"/>
        <end position="282"/>
    </location>
</feature>
<feature type="transmembrane region" description="Helical" evidence="7">
    <location>
        <begin position="213"/>
        <end position="234"/>
    </location>
</feature>
<keyword evidence="2 7" id="KW-0813">Transport</keyword>
<evidence type="ECO:0000313" key="10">
    <source>
        <dbReference type="Proteomes" id="UP000626844"/>
    </source>
</evidence>
<evidence type="ECO:0000256" key="3">
    <source>
        <dbReference type="ARBA" id="ARBA00022475"/>
    </source>
</evidence>
<evidence type="ECO:0000256" key="5">
    <source>
        <dbReference type="ARBA" id="ARBA00022989"/>
    </source>
</evidence>
<comment type="subcellular location">
    <subcellularLocation>
        <location evidence="1 7">Cell membrane</location>
        <topology evidence="1 7">Multi-pass membrane protein</topology>
    </subcellularLocation>
</comment>
<organism evidence="9 10">
    <name type="scientific">Metabacillus arenae</name>
    <dbReference type="NCBI Taxonomy" id="2771434"/>
    <lineage>
        <taxon>Bacteria</taxon>
        <taxon>Bacillati</taxon>
        <taxon>Bacillota</taxon>
        <taxon>Bacilli</taxon>
        <taxon>Bacillales</taxon>
        <taxon>Bacillaceae</taxon>
        <taxon>Metabacillus</taxon>
    </lineage>
</organism>
<name>A0A926NID3_9BACI</name>
<evidence type="ECO:0000256" key="6">
    <source>
        <dbReference type="ARBA" id="ARBA00023136"/>
    </source>
</evidence>
<evidence type="ECO:0000259" key="8">
    <source>
        <dbReference type="PROSITE" id="PS50928"/>
    </source>
</evidence>
<dbReference type="InterPro" id="IPR051393">
    <property type="entry name" value="ABC_transporter_permease"/>
</dbReference>
<evidence type="ECO:0000313" key="9">
    <source>
        <dbReference type="EMBL" id="MBD1381896.1"/>
    </source>
</evidence>
<dbReference type="RefSeq" id="WP_191159560.1">
    <property type="nucleotide sequence ID" value="NZ_JACXAI010000023.1"/>
</dbReference>
<dbReference type="SUPFAM" id="SSF161098">
    <property type="entry name" value="MetI-like"/>
    <property type="match status" value="1"/>
</dbReference>
<dbReference type="EMBL" id="JACXAI010000023">
    <property type="protein sequence ID" value="MBD1381896.1"/>
    <property type="molecule type" value="Genomic_DNA"/>
</dbReference>
<dbReference type="PANTHER" id="PTHR30193">
    <property type="entry name" value="ABC TRANSPORTER PERMEASE PROTEIN"/>
    <property type="match status" value="1"/>
</dbReference>
<feature type="transmembrane region" description="Helical" evidence="7">
    <location>
        <begin position="12"/>
        <end position="32"/>
    </location>
</feature>
<evidence type="ECO:0000256" key="7">
    <source>
        <dbReference type="RuleBase" id="RU363032"/>
    </source>
</evidence>
<evidence type="ECO:0000256" key="4">
    <source>
        <dbReference type="ARBA" id="ARBA00022692"/>
    </source>
</evidence>
<dbReference type="CDD" id="cd06261">
    <property type="entry name" value="TM_PBP2"/>
    <property type="match status" value="1"/>
</dbReference>
<keyword evidence="4 7" id="KW-0812">Transmembrane</keyword>
<protein>
    <submittedName>
        <fullName evidence="9">Sugar ABC transporter permease</fullName>
    </submittedName>
</protein>
<keyword evidence="6 7" id="KW-0472">Membrane</keyword>
<dbReference type="Pfam" id="PF00528">
    <property type="entry name" value="BPD_transp_1"/>
    <property type="match status" value="1"/>
</dbReference>
<dbReference type="InterPro" id="IPR000515">
    <property type="entry name" value="MetI-like"/>
</dbReference>
<comment type="similarity">
    <text evidence="7">Belongs to the binding-protein-dependent transport system permease family.</text>
</comment>
<keyword evidence="10" id="KW-1185">Reference proteome</keyword>
<evidence type="ECO:0000256" key="2">
    <source>
        <dbReference type="ARBA" id="ARBA00022448"/>
    </source>
</evidence>
<evidence type="ECO:0000256" key="1">
    <source>
        <dbReference type="ARBA" id="ARBA00004651"/>
    </source>
</evidence>
<feature type="transmembrane region" description="Helical" evidence="7">
    <location>
        <begin position="154"/>
        <end position="177"/>
    </location>
</feature>
<keyword evidence="5 7" id="KW-1133">Transmembrane helix</keyword>
<feature type="transmembrane region" description="Helical" evidence="7">
    <location>
        <begin position="108"/>
        <end position="127"/>
    </location>
</feature>
<dbReference type="PROSITE" id="PS50928">
    <property type="entry name" value="ABC_TM1"/>
    <property type="match status" value="1"/>
</dbReference>
<feature type="transmembrane region" description="Helical" evidence="7">
    <location>
        <begin position="261"/>
        <end position="281"/>
    </location>
</feature>
<dbReference type="Gene3D" id="1.10.3720.10">
    <property type="entry name" value="MetI-like"/>
    <property type="match status" value="1"/>
</dbReference>
<reference evidence="9" key="1">
    <citation type="submission" date="2020-09" db="EMBL/GenBank/DDBJ databases">
        <title>A novel bacterium of genus Bacillus, isolated from South China Sea.</title>
        <authorList>
            <person name="Huang H."/>
            <person name="Mo K."/>
            <person name="Hu Y."/>
        </authorList>
    </citation>
    <scope>NUCLEOTIDE SEQUENCE</scope>
    <source>
        <strain evidence="9">IB182487</strain>
    </source>
</reference>
<keyword evidence="3" id="KW-1003">Cell membrane</keyword>
<dbReference type="GO" id="GO:0055085">
    <property type="term" value="P:transmembrane transport"/>
    <property type="evidence" value="ECO:0007669"/>
    <property type="project" value="InterPro"/>
</dbReference>
<sequence length="291" mass="33426">MYKESGIKKVKPYILLAPFLLLYMLFTIFPVLKGIQMSFYDWNLFRKMEFVGLKNYERMINDHFFWDSIWNTTFFVMISTPVMIVIALALALLANVNSKLKTLYRSAFFLPSILSVSVISYVAVFVVQPYTGLLSTGLNVFGIEREFFFQQDPVLVWVFITGTTLWWTVGFNMILYLSALQDIPKHLYEAADIDGAARWTKFRYITLPLLKPITFVILLLQILASYKVFAQIFLMTGGGPGTETRPIIQYIYETGFVKNNLGYSAAMSYGLFIILVLVTVIQFKVTRKRGG</sequence>
<feature type="transmembrane region" description="Helical" evidence="7">
    <location>
        <begin position="74"/>
        <end position="96"/>
    </location>
</feature>
<dbReference type="AlphaFoldDB" id="A0A926NID3"/>
<comment type="caution">
    <text evidence="9">The sequence shown here is derived from an EMBL/GenBank/DDBJ whole genome shotgun (WGS) entry which is preliminary data.</text>
</comment>
<proteinExistence type="inferred from homology"/>
<dbReference type="PANTHER" id="PTHR30193:SF37">
    <property type="entry name" value="INNER MEMBRANE ABC TRANSPORTER PERMEASE PROTEIN YCJO"/>
    <property type="match status" value="1"/>
</dbReference>
<dbReference type="GO" id="GO:0005886">
    <property type="term" value="C:plasma membrane"/>
    <property type="evidence" value="ECO:0007669"/>
    <property type="project" value="UniProtKB-SubCell"/>
</dbReference>